<dbReference type="GO" id="GO:0009051">
    <property type="term" value="P:pentose-phosphate shunt, oxidative branch"/>
    <property type="evidence" value="ECO:0007669"/>
    <property type="project" value="TreeGrafter"/>
</dbReference>
<dbReference type="Gene3D" id="3.40.50.720">
    <property type="entry name" value="NAD(P)-binding Rossmann-like Domain"/>
    <property type="match status" value="1"/>
</dbReference>
<keyword evidence="5" id="KW-0560">Oxidoreductase</keyword>
<dbReference type="InterPro" id="IPR001282">
    <property type="entry name" value="G6P_DH"/>
</dbReference>
<organism evidence="10">
    <name type="scientific">Thraustotheca clavata</name>
    <dbReference type="NCBI Taxonomy" id="74557"/>
    <lineage>
        <taxon>Eukaryota</taxon>
        <taxon>Sar</taxon>
        <taxon>Stramenopiles</taxon>
        <taxon>Oomycota</taxon>
        <taxon>Saprolegniomycetes</taxon>
        <taxon>Saprolegniales</taxon>
        <taxon>Achlyaceae</taxon>
        <taxon>Thraustotheca</taxon>
    </lineage>
</organism>
<dbReference type="EC" id="1.1.1.49" evidence="2"/>
<dbReference type="PANTHER" id="PTHR23429:SF0">
    <property type="entry name" value="GLUCOSE-6-PHOSPHATE 1-DEHYDROGENASE"/>
    <property type="match status" value="1"/>
</dbReference>
<evidence type="ECO:0000256" key="5">
    <source>
        <dbReference type="ARBA" id="ARBA00023002"/>
    </source>
</evidence>
<dbReference type="GO" id="GO:0004345">
    <property type="term" value="F:glucose-6-phosphate dehydrogenase activity"/>
    <property type="evidence" value="ECO:0007669"/>
    <property type="project" value="UniProtKB-EC"/>
</dbReference>
<sequence>MLFLVLLHVITCVNGLTQLLIIGGTGNLAQKYLWPSLNELQHNHELELWAAGTEELAIGKNRLAEIVPNSLHVEYIKLMHARDYENLLLNSNWKMDASLIVYLAIPPKFFAHTCEMVHQYLQSQERPWLRIVVEKPFGHDFESASALAKTIETHFDQNQIFLIDHYLGKRSIQGLKSFLVANSQIWTQVKHIDINMREIESCVGRTGYFEGVGIIRDVMVNHLTLILATLSSPSNWATRMDITDNLLLQKVPFIALGQYSMYSIHANTTSTTTTTAASVKFQHQNLKQSVQISAGKAFAGRKTQIHLHLQTNDCIISITIQNGAMEDIQVKLCSELADLIVKPQGWVWKFKRELEPNRHGILQISAYQFLLDKVILGEHRHFMTISEILQAWKMWMPVLKISDEVKHNKLVVYNEGTEDDSFLDMTMLEHEEL</sequence>
<feature type="signal peptide" evidence="7">
    <location>
        <begin position="1"/>
        <end position="15"/>
    </location>
</feature>
<dbReference type="Pfam" id="PF00479">
    <property type="entry name" value="G6PD_N"/>
    <property type="match status" value="1"/>
</dbReference>
<dbReference type="EMBL" id="KM037954">
    <property type="protein sequence ID" value="AIG55415.1"/>
    <property type="molecule type" value="Genomic_DNA"/>
</dbReference>
<evidence type="ECO:0000259" key="9">
    <source>
        <dbReference type="Pfam" id="PF02781"/>
    </source>
</evidence>
<protein>
    <recommendedName>
        <fullName evidence="2">glucose-6-phosphate dehydrogenase (NADP(+))</fullName>
        <ecNumber evidence="2">1.1.1.49</ecNumber>
    </recommendedName>
</protein>
<evidence type="ECO:0000256" key="6">
    <source>
        <dbReference type="ARBA" id="ARBA00023277"/>
    </source>
</evidence>
<evidence type="ECO:0000256" key="2">
    <source>
        <dbReference type="ARBA" id="ARBA00013019"/>
    </source>
</evidence>
<dbReference type="PRINTS" id="PR00079">
    <property type="entry name" value="G6PDHDRGNASE"/>
</dbReference>
<dbReference type="GO" id="GO:0050661">
    <property type="term" value="F:NADP binding"/>
    <property type="evidence" value="ECO:0007669"/>
    <property type="project" value="InterPro"/>
</dbReference>
<evidence type="ECO:0000256" key="4">
    <source>
        <dbReference type="ARBA" id="ARBA00022857"/>
    </source>
</evidence>
<feature type="chain" id="PRO_5012836530" description="glucose-6-phosphate dehydrogenase (NADP(+))" evidence="7">
    <location>
        <begin position="16"/>
        <end position="433"/>
    </location>
</feature>
<evidence type="ECO:0000313" key="10">
    <source>
        <dbReference type="EMBL" id="AIG55415.1"/>
    </source>
</evidence>
<keyword evidence="7" id="KW-0732">Signal</keyword>
<reference evidence="10" key="1">
    <citation type="journal article" date="2014" name="Genome Biol. Evol.">
        <title>The secreted proteins of Achlya hypogyna and Thraustotheca clavata identify the ancestral oomycete secretome and reveal gene acquisitions by horizontal gene transfer.</title>
        <authorList>
            <person name="Misner I."/>
            <person name="Blouin N."/>
            <person name="Leonard G."/>
            <person name="Richards T.A."/>
            <person name="Lane C.E."/>
        </authorList>
    </citation>
    <scope>NUCLEOTIDE SEQUENCE</scope>
    <source>
        <strain evidence="10">ATCC 34112</strain>
    </source>
</reference>
<keyword evidence="3" id="KW-0313">Glucose metabolism</keyword>
<name>A0A0A7CLV3_9STRA</name>
<dbReference type="PANTHER" id="PTHR23429">
    <property type="entry name" value="GLUCOSE-6-PHOSPHATE 1-DEHYDROGENASE G6PD"/>
    <property type="match status" value="1"/>
</dbReference>
<dbReference type="AlphaFoldDB" id="A0A0A7CLV3"/>
<dbReference type="InterPro" id="IPR036291">
    <property type="entry name" value="NAD(P)-bd_dom_sf"/>
</dbReference>
<evidence type="ECO:0000256" key="3">
    <source>
        <dbReference type="ARBA" id="ARBA00022526"/>
    </source>
</evidence>
<comment type="pathway">
    <text evidence="1">Carbohydrate degradation; pentose phosphate pathway; D-ribulose 5-phosphate from D-glucose 6-phosphate (oxidative stage): step 1/3.</text>
</comment>
<dbReference type="SUPFAM" id="SSF51735">
    <property type="entry name" value="NAD(P)-binding Rossmann-fold domains"/>
    <property type="match status" value="1"/>
</dbReference>
<dbReference type="InterPro" id="IPR022675">
    <property type="entry name" value="G6P_DH_C"/>
</dbReference>
<dbReference type="InterPro" id="IPR022674">
    <property type="entry name" value="G6P_DH_NAD-bd"/>
</dbReference>
<evidence type="ECO:0000256" key="1">
    <source>
        <dbReference type="ARBA" id="ARBA00004937"/>
    </source>
</evidence>
<evidence type="ECO:0000256" key="7">
    <source>
        <dbReference type="SAM" id="SignalP"/>
    </source>
</evidence>
<dbReference type="GO" id="GO:0006006">
    <property type="term" value="P:glucose metabolic process"/>
    <property type="evidence" value="ECO:0007669"/>
    <property type="project" value="UniProtKB-KW"/>
</dbReference>
<keyword evidence="6" id="KW-0119">Carbohydrate metabolism</keyword>
<dbReference type="Gene3D" id="3.30.360.10">
    <property type="entry name" value="Dihydrodipicolinate Reductase, domain 2"/>
    <property type="match status" value="1"/>
</dbReference>
<dbReference type="SUPFAM" id="SSF55347">
    <property type="entry name" value="Glyceraldehyde-3-phosphate dehydrogenase-like, C-terminal domain"/>
    <property type="match status" value="1"/>
</dbReference>
<accession>A0A0A7CLV3</accession>
<proteinExistence type="predicted"/>
<keyword evidence="4" id="KW-0521">NADP</keyword>
<evidence type="ECO:0000259" key="8">
    <source>
        <dbReference type="Pfam" id="PF00479"/>
    </source>
</evidence>
<feature type="domain" description="Glucose-6-phosphate dehydrogenase NAD-binding" evidence="8">
    <location>
        <begin position="81"/>
        <end position="173"/>
    </location>
</feature>
<dbReference type="Pfam" id="PF02781">
    <property type="entry name" value="G6PD_C"/>
    <property type="match status" value="1"/>
</dbReference>
<feature type="domain" description="Glucose-6-phosphate dehydrogenase C-terminal" evidence="9">
    <location>
        <begin position="187"/>
        <end position="425"/>
    </location>
</feature>